<dbReference type="InterPro" id="IPR014729">
    <property type="entry name" value="Rossmann-like_a/b/a_fold"/>
</dbReference>
<proteinExistence type="predicted"/>
<evidence type="ECO:0000256" key="3">
    <source>
        <dbReference type="ARBA" id="ARBA00022741"/>
    </source>
</evidence>
<evidence type="ECO:0000313" key="7">
    <source>
        <dbReference type="EMBL" id="BCI87721.1"/>
    </source>
</evidence>
<dbReference type="InterPro" id="IPR024909">
    <property type="entry name" value="Cys-tRNA/MSH_ligase"/>
</dbReference>
<keyword evidence="4" id="KW-0067">ATP-binding</keyword>
<dbReference type="Pfam" id="PF01406">
    <property type="entry name" value="tRNA-synt_1e"/>
    <property type="match status" value="1"/>
</dbReference>
<comment type="subunit">
    <text evidence="1">Monomer.</text>
</comment>
<evidence type="ECO:0000256" key="2">
    <source>
        <dbReference type="ARBA" id="ARBA00022598"/>
    </source>
</evidence>
<dbReference type="GO" id="GO:0005829">
    <property type="term" value="C:cytosol"/>
    <property type="evidence" value="ECO:0007669"/>
    <property type="project" value="TreeGrafter"/>
</dbReference>
<dbReference type="AlphaFoldDB" id="A0A7G1I9M2"/>
<dbReference type="GO" id="GO:0004817">
    <property type="term" value="F:cysteine-tRNA ligase activity"/>
    <property type="evidence" value="ECO:0007669"/>
    <property type="project" value="TreeGrafter"/>
</dbReference>
<dbReference type="GO" id="GO:0005524">
    <property type="term" value="F:ATP binding"/>
    <property type="evidence" value="ECO:0007669"/>
    <property type="project" value="UniProtKB-KW"/>
</dbReference>
<keyword evidence="8" id="KW-1185">Reference proteome</keyword>
<evidence type="ECO:0000256" key="5">
    <source>
        <dbReference type="SAM" id="MobiDB-lite"/>
    </source>
</evidence>
<protein>
    <recommendedName>
        <fullName evidence="6">tRNA synthetases class I catalytic domain-containing protein</fullName>
    </recommendedName>
</protein>
<evidence type="ECO:0000256" key="1">
    <source>
        <dbReference type="ARBA" id="ARBA00011245"/>
    </source>
</evidence>
<organism evidence="7 8">
    <name type="scientific">Mycobacterium kansasii</name>
    <dbReference type="NCBI Taxonomy" id="1768"/>
    <lineage>
        <taxon>Bacteria</taxon>
        <taxon>Bacillati</taxon>
        <taxon>Actinomycetota</taxon>
        <taxon>Actinomycetes</taxon>
        <taxon>Mycobacteriales</taxon>
        <taxon>Mycobacteriaceae</taxon>
        <taxon>Mycobacterium</taxon>
    </lineage>
</organism>
<evidence type="ECO:0000259" key="6">
    <source>
        <dbReference type="Pfam" id="PF01406"/>
    </source>
</evidence>
<sequence length="152" mass="17297">MVFCPGSEPAGARAGAATIRHRRSSGAPSDTRTQGDHVRLRDHPYDATHLGHAATYLAFDLIHRLWLDLGHDVQYVQNVTDVDDPLFERADRDGVDWRELADREVKLFRADMEALRVLPPHDYVAATEAVAEMVELIEKCWRPEPRTRSTRK</sequence>
<dbReference type="InterPro" id="IPR032678">
    <property type="entry name" value="tRNA-synt_1_cat_dom"/>
</dbReference>
<name>A0A7G1I9M2_MYCKA</name>
<dbReference type="GO" id="GO:0006423">
    <property type="term" value="P:cysteinyl-tRNA aminoacylation"/>
    <property type="evidence" value="ECO:0007669"/>
    <property type="project" value="TreeGrafter"/>
</dbReference>
<feature type="domain" description="tRNA synthetases class I catalytic" evidence="6">
    <location>
        <begin position="45"/>
        <end position="139"/>
    </location>
</feature>
<dbReference type="EMBL" id="AP023343">
    <property type="protein sequence ID" value="BCI87721.1"/>
    <property type="molecule type" value="Genomic_DNA"/>
</dbReference>
<reference evidence="7 8" key="1">
    <citation type="submission" date="2020-07" db="EMBL/GenBank/DDBJ databases">
        <title>Mycobacterium kansasii (former subtype) with zoonotic potential isolated from diseased indoor pet cat, Japan.</title>
        <authorList>
            <person name="Fukano H."/>
            <person name="Terazono T."/>
            <person name="Hoshino Y."/>
        </authorList>
    </citation>
    <scope>NUCLEOTIDE SEQUENCE [LARGE SCALE GENOMIC DNA]</scope>
    <source>
        <strain evidence="7 8">Kuro-I</strain>
    </source>
</reference>
<feature type="region of interest" description="Disordered" evidence="5">
    <location>
        <begin position="1"/>
        <end position="37"/>
    </location>
</feature>
<dbReference type="PANTHER" id="PTHR10890">
    <property type="entry name" value="CYSTEINYL-TRNA SYNTHETASE"/>
    <property type="match status" value="1"/>
</dbReference>
<dbReference type="Proteomes" id="UP000516380">
    <property type="component" value="Chromosome"/>
</dbReference>
<evidence type="ECO:0000313" key="8">
    <source>
        <dbReference type="Proteomes" id="UP000516380"/>
    </source>
</evidence>
<accession>A0A7G1I9M2</accession>
<keyword evidence="2" id="KW-0436">Ligase</keyword>
<keyword evidence="3" id="KW-0547">Nucleotide-binding</keyword>
<dbReference type="SUPFAM" id="SSF52374">
    <property type="entry name" value="Nucleotidylyl transferase"/>
    <property type="match status" value="1"/>
</dbReference>
<gene>
    <name evidence="7" type="ORF">NIIDMKKI_29270</name>
</gene>
<evidence type="ECO:0000256" key="4">
    <source>
        <dbReference type="ARBA" id="ARBA00022840"/>
    </source>
</evidence>
<dbReference type="Gene3D" id="3.40.50.620">
    <property type="entry name" value="HUPs"/>
    <property type="match status" value="1"/>
</dbReference>
<dbReference type="PANTHER" id="PTHR10890:SF3">
    <property type="entry name" value="CYSTEINE--TRNA LIGASE, CYTOPLASMIC"/>
    <property type="match status" value="1"/>
</dbReference>